<reference evidence="2" key="1">
    <citation type="submission" date="2017-02" db="EMBL/GenBank/DDBJ databases">
        <authorList>
            <person name="Daims H."/>
        </authorList>
    </citation>
    <scope>NUCLEOTIDE SEQUENCE [LARGE SCALE GENOMIC DNA]</scope>
</reference>
<evidence type="ECO:0000313" key="1">
    <source>
        <dbReference type="EMBL" id="SJM92562.1"/>
    </source>
</evidence>
<keyword evidence="2" id="KW-1185">Reference proteome</keyword>
<dbReference type="Proteomes" id="UP000195442">
    <property type="component" value="Unassembled WGS sequence"/>
</dbReference>
<proteinExistence type="predicted"/>
<dbReference type="AlphaFoldDB" id="A0A1R4H8I5"/>
<accession>A0A1R4H8I5</accession>
<name>A0A1R4H8I5_9GAMM</name>
<dbReference type="EMBL" id="FUKJ01000198">
    <property type="protein sequence ID" value="SJM92562.1"/>
    <property type="molecule type" value="Genomic_DNA"/>
</dbReference>
<organism evidence="1 2">
    <name type="scientific">Crenothrix polyspora</name>
    <dbReference type="NCBI Taxonomy" id="360316"/>
    <lineage>
        <taxon>Bacteria</taxon>
        <taxon>Pseudomonadati</taxon>
        <taxon>Pseudomonadota</taxon>
        <taxon>Gammaproteobacteria</taxon>
        <taxon>Methylococcales</taxon>
        <taxon>Crenotrichaceae</taxon>
        <taxon>Crenothrix</taxon>
    </lineage>
</organism>
<dbReference type="RefSeq" id="WP_256969534.1">
    <property type="nucleotide sequence ID" value="NZ_FUKJ01000198.1"/>
</dbReference>
<protein>
    <submittedName>
        <fullName evidence="1">Addiction module toxin, RelE/StbE family</fullName>
    </submittedName>
</protein>
<evidence type="ECO:0000313" key="2">
    <source>
        <dbReference type="Proteomes" id="UP000195442"/>
    </source>
</evidence>
<gene>
    <name evidence="1" type="ORF">CRENPOLYSF2_2770003</name>
</gene>
<sequence length="43" mass="4774">MTQSVIISEPALLDLLCINDYYLLTVSDKTAAAIIDRLEMDNS</sequence>